<feature type="compositionally biased region" description="Gly residues" evidence="1">
    <location>
        <begin position="1"/>
        <end position="10"/>
    </location>
</feature>
<name>A0ABX7VCE6_9GAMM</name>
<evidence type="ECO:0000256" key="1">
    <source>
        <dbReference type="SAM" id="MobiDB-lite"/>
    </source>
</evidence>
<dbReference type="Proteomes" id="UP000665025">
    <property type="component" value="Chromosome 1"/>
</dbReference>
<organism evidence="2 3">
    <name type="scientific">Pseudoalteromonas viridis</name>
    <dbReference type="NCBI Taxonomy" id="339617"/>
    <lineage>
        <taxon>Bacteria</taxon>
        <taxon>Pseudomonadati</taxon>
        <taxon>Pseudomonadota</taxon>
        <taxon>Gammaproteobacteria</taxon>
        <taxon>Alteromonadales</taxon>
        <taxon>Pseudoalteromonadaceae</taxon>
        <taxon>Pseudoalteromonas</taxon>
    </lineage>
</organism>
<sequence length="240" mass="26651">MKIGTQGGGLIQPTTAPAQKTQTSSQSNHTEQSNDKGLIADVYHKNLGKDPAPTYARPVSISSNEVEVTKTVDEALDDIALATVHLYTPSGALSQSVERMTKQFDQIMSELNAQLPQLANKHWGISVTESGELQVTGTLTDDEQTVVEQKLNENDEFVSAANEFKSSYLKYMDMEVRGWAQYDVNAENFSQIFDLKAMLDSSKSDDNFKSAWGYESNWMKLQDNITQQLSRKAHNFAASE</sequence>
<protein>
    <submittedName>
        <fullName evidence="2">Uncharacterized protein</fullName>
    </submittedName>
</protein>
<feature type="compositionally biased region" description="Low complexity" evidence="1">
    <location>
        <begin position="12"/>
        <end position="27"/>
    </location>
</feature>
<proteinExistence type="predicted"/>
<dbReference type="RefSeq" id="WP_209052829.1">
    <property type="nucleotide sequence ID" value="NZ_CP072425.1"/>
</dbReference>
<accession>A0ABX7VCE6</accession>
<gene>
    <name evidence="2" type="ORF">J5X90_03795</name>
</gene>
<reference evidence="2 3" key="1">
    <citation type="submission" date="2021-03" db="EMBL/GenBank/DDBJ databases">
        <title>Complete Genome of Pseudoalteromonas viridis Strain BBR56, a new biocontrol bacterial candidate.</title>
        <authorList>
            <person name="Handayani D.P."/>
            <person name="Isnansetyo A."/>
            <person name="Istiqomah I."/>
            <person name="Jumina J."/>
        </authorList>
    </citation>
    <scope>NUCLEOTIDE SEQUENCE [LARGE SCALE GENOMIC DNA]</scope>
    <source>
        <strain evidence="2 3">BBR56</strain>
    </source>
</reference>
<feature type="region of interest" description="Disordered" evidence="1">
    <location>
        <begin position="1"/>
        <end position="35"/>
    </location>
</feature>
<evidence type="ECO:0000313" key="3">
    <source>
        <dbReference type="Proteomes" id="UP000665025"/>
    </source>
</evidence>
<dbReference type="EMBL" id="CP072425">
    <property type="protein sequence ID" value="QTL36184.1"/>
    <property type="molecule type" value="Genomic_DNA"/>
</dbReference>
<keyword evidence="3" id="KW-1185">Reference proteome</keyword>
<evidence type="ECO:0000313" key="2">
    <source>
        <dbReference type="EMBL" id="QTL36184.1"/>
    </source>
</evidence>